<protein>
    <submittedName>
        <fullName evidence="2">Uncharacterized protein</fullName>
    </submittedName>
</protein>
<organism evidence="2 3">
    <name type="scientific">Vanrija pseudolonga</name>
    <dbReference type="NCBI Taxonomy" id="143232"/>
    <lineage>
        <taxon>Eukaryota</taxon>
        <taxon>Fungi</taxon>
        <taxon>Dikarya</taxon>
        <taxon>Basidiomycota</taxon>
        <taxon>Agaricomycotina</taxon>
        <taxon>Tremellomycetes</taxon>
        <taxon>Trichosporonales</taxon>
        <taxon>Trichosporonaceae</taxon>
        <taxon>Vanrija</taxon>
    </lineage>
</organism>
<feature type="chain" id="PRO_5042099181" evidence="1">
    <location>
        <begin position="20"/>
        <end position="106"/>
    </location>
</feature>
<accession>A0AAF0YGT4</accession>
<keyword evidence="1" id="KW-0732">Signal</keyword>
<dbReference type="GeneID" id="87811232"/>
<evidence type="ECO:0000256" key="1">
    <source>
        <dbReference type="SAM" id="SignalP"/>
    </source>
</evidence>
<dbReference type="AlphaFoldDB" id="A0AAF0YGT4"/>
<dbReference type="RefSeq" id="XP_062630572.1">
    <property type="nucleotide sequence ID" value="XM_062774588.1"/>
</dbReference>
<proteinExistence type="predicted"/>
<reference evidence="2" key="1">
    <citation type="submission" date="2023-10" db="EMBL/GenBank/DDBJ databases">
        <authorList>
            <person name="Noh H."/>
        </authorList>
    </citation>
    <scope>NUCLEOTIDE SEQUENCE</scope>
    <source>
        <strain evidence="2">DUCC4014</strain>
    </source>
</reference>
<gene>
    <name evidence="2" type="ORF">LOC62_06G008062</name>
</gene>
<sequence>MKTTTAALILIATLAGTKAIDSRLLVTIPSCVDATTWGASFTSTCADFQPAIDDGNTYAGALFEDCDYSGKNCDTKARVSCSYTDPDGNAVYYTQDVVESLGGSLA</sequence>
<dbReference type="Proteomes" id="UP000827549">
    <property type="component" value="Chromosome 6"/>
</dbReference>
<evidence type="ECO:0000313" key="3">
    <source>
        <dbReference type="Proteomes" id="UP000827549"/>
    </source>
</evidence>
<name>A0AAF0YGT4_9TREE</name>
<evidence type="ECO:0000313" key="2">
    <source>
        <dbReference type="EMBL" id="WOO84546.1"/>
    </source>
</evidence>
<keyword evidence="3" id="KW-1185">Reference proteome</keyword>
<dbReference type="EMBL" id="CP086719">
    <property type="protein sequence ID" value="WOO84546.1"/>
    <property type="molecule type" value="Genomic_DNA"/>
</dbReference>
<feature type="signal peptide" evidence="1">
    <location>
        <begin position="1"/>
        <end position="19"/>
    </location>
</feature>